<dbReference type="AlphaFoldDB" id="A0A8X6FPA6"/>
<dbReference type="Proteomes" id="UP000887116">
    <property type="component" value="Unassembled WGS sequence"/>
</dbReference>
<keyword evidence="2" id="KW-1185">Reference proteome</keyword>
<evidence type="ECO:0000313" key="1">
    <source>
        <dbReference type="EMBL" id="GFQ86155.1"/>
    </source>
</evidence>
<protein>
    <submittedName>
        <fullName evidence="1">Uncharacterized protein</fullName>
    </submittedName>
</protein>
<reference evidence="1" key="1">
    <citation type="submission" date="2020-07" db="EMBL/GenBank/DDBJ databases">
        <title>Multicomponent nature underlies the extraordinary mechanical properties of spider dragline silk.</title>
        <authorList>
            <person name="Kono N."/>
            <person name="Nakamura H."/>
            <person name="Mori M."/>
            <person name="Yoshida Y."/>
            <person name="Ohtoshi R."/>
            <person name="Malay A.D."/>
            <person name="Moran D.A.P."/>
            <person name="Tomita M."/>
            <person name="Numata K."/>
            <person name="Arakawa K."/>
        </authorList>
    </citation>
    <scope>NUCLEOTIDE SEQUENCE</scope>
</reference>
<sequence length="89" mass="10087">MDNCVTSVDTELSEFVNGATELMKLRSFELKRMGKTSKDADSAQSHVLGLLWEVKEDLLFCDTSHIDTACEPMFRRNVLSCIQKVFDPI</sequence>
<dbReference type="EMBL" id="BMAO01003174">
    <property type="protein sequence ID" value="GFQ86155.1"/>
    <property type="molecule type" value="Genomic_DNA"/>
</dbReference>
<name>A0A8X6FPA6_TRICU</name>
<comment type="caution">
    <text evidence="1">The sequence shown here is derived from an EMBL/GenBank/DDBJ whole genome shotgun (WGS) entry which is preliminary data.</text>
</comment>
<evidence type="ECO:0000313" key="2">
    <source>
        <dbReference type="Proteomes" id="UP000887116"/>
    </source>
</evidence>
<organism evidence="1 2">
    <name type="scientific">Trichonephila clavata</name>
    <name type="common">Joro spider</name>
    <name type="synonym">Nephila clavata</name>
    <dbReference type="NCBI Taxonomy" id="2740835"/>
    <lineage>
        <taxon>Eukaryota</taxon>
        <taxon>Metazoa</taxon>
        <taxon>Ecdysozoa</taxon>
        <taxon>Arthropoda</taxon>
        <taxon>Chelicerata</taxon>
        <taxon>Arachnida</taxon>
        <taxon>Araneae</taxon>
        <taxon>Araneomorphae</taxon>
        <taxon>Entelegynae</taxon>
        <taxon>Araneoidea</taxon>
        <taxon>Nephilidae</taxon>
        <taxon>Trichonephila</taxon>
    </lineage>
</organism>
<proteinExistence type="predicted"/>
<accession>A0A8X6FPA6</accession>
<gene>
    <name evidence="1" type="ORF">TNCT_22661</name>
</gene>
<dbReference type="OrthoDB" id="6434821at2759"/>